<dbReference type="EMBL" id="GL348716">
    <property type="protein sequence ID" value="EFH56078.1"/>
    <property type="molecule type" value="Genomic_DNA"/>
</dbReference>
<dbReference type="PANTHER" id="PTHR10826">
    <property type="entry name" value="COMPLEMENT COMPONENT 1"/>
    <property type="match status" value="1"/>
</dbReference>
<dbReference type="Pfam" id="PF02330">
    <property type="entry name" value="MAM33"/>
    <property type="match status" value="1"/>
</dbReference>
<sequence>MAFAWGVRKSATKLASVCGRVRSISAVVNRPSLALNPSPLSHLVSRGFLYTMAVDQLTSEQTLLLVIESELNSALQTDDRNLEEEMDLGSFPFRIEDDPGDQSVTMTRDYNEEHIEVSLGMPYLGADVIDAFGTRKDELSFPLVVTVTKKSGLSLEFTCEAYADYIDLTDLTVNYPEDSLEYLMETDWPRFKNLDDNLKKAFQRYLATRVETSTVKLLHKYMMSKIKREYLVWLKNVKKFVHE</sequence>
<keyword evidence="2" id="KW-1185">Reference proteome</keyword>
<dbReference type="AlphaFoldDB" id="D7LDS2"/>
<gene>
    <name evidence="1" type="ORF">ARALYDRAFT_903234</name>
</gene>
<dbReference type="HOGENOM" id="CLU_072692_1_1_1"/>
<name>D7LDS2_ARALL</name>
<dbReference type="InterPro" id="IPR003428">
    <property type="entry name" value="MAM33"/>
</dbReference>
<dbReference type="KEGG" id="aly:9315886"/>
<dbReference type="Gene3D" id="3.10.280.10">
    <property type="entry name" value="Mitochondrial glycoprotein"/>
    <property type="match status" value="1"/>
</dbReference>
<evidence type="ECO:0000313" key="2">
    <source>
        <dbReference type="Proteomes" id="UP000008694"/>
    </source>
</evidence>
<dbReference type="STRING" id="81972.D7LDS2"/>
<accession>D7LDS2</accession>
<evidence type="ECO:0000313" key="1">
    <source>
        <dbReference type="EMBL" id="EFH56078.1"/>
    </source>
</evidence>
<dbReference type="Gramene" id="scaffold_402735.1">
    <property type="protein sequence ID" value="scaffold_402735.1"/>
    <property type="gene ID" value="scaffold_402735.1"/>
</dbReference>
<dbReference type="PANTHER" id="PTHR10826:SF41">
    <property type="entry name" value="MITOCHONDRIAL GLYCOPROTEIN FAMILY PROTEIN"/>
    <property type="match status" value="1"/>
</dbReference>
<proteinExistence type="predicted"/>
<reference evidence="2" key="1">
    <citation type="journal article" date="2011" name="Nat. Genet.">
        <title>The Arabidopsis lyrata genome sequence and the basis of rapid genome size change.</title>
        <authorList>
            <person name="Hu T.T."/>
            <person name="Pattyn P."/>
            <person name="Bakker E.G."/>
            <person name="Cao J."/>
            <person name="Cheng J.-F."/>
            <person name="Clark R.M."/>
            <person name="Fahlgren N."/>
            <person name="Fawcett J.A."/>
            <person name="Grimwood J."/>
            <person name="Gundlach H."/>
            <person name="Haberer G."/>
            <person name="Hollister J.D."/>
            <person name="Ossowski S."/>
            <person name="Ottilar R.P."/>
            <person name="Salamov A.A."/>
            <person name="Schneeberger K."/>
            <person name="Spannagl M."/>
            <person name="Wang X."/>
            <person name="Yang L."/>
            <person name="Nasrallah M.E."/>
            <person name="Bergelson J."/>
            <person name="Carrington J.C."/>
            <person name="Gaut B.S."/>
            <person name="Schmutz J."/>
            <person name="Mayer K.F.X."/>
            <person name="Van de Peer Y."/>
            <person name="Grigoriev I.V."/>
            <person name="Nordborg M."/>
            <person name="Weigel D."/>
            <person name="Guo Y.-L."/>
        </authorList>
    </citation>
    <scope>NUCLEOTIDE SEQUENCE [LARGE SCALE GENOMIC DNA]</scope>
    <source>
        <strain evidence="2">cv. MN47</strain>
    </source>
</reference>
<evidence type="ECO:0008006" key="3">
    <source>
        <dbReference type="Google" id="ProtNLM"/>
    </source>
</evidence>
<dbReference type="SUPFAM" id="SSF54529">
    <property type="entry name" value="Mitochondrial glycoprotein MAM33-like"/>
    <property type="match status" value="1"/>
</dbReference>
<dbReference type="Proteomes" id="UP000008694">
    <property type="component" value="Unassembled WGS sequence"/>
</dbReference>
<dbReference type="eggNOG" id="KOG2536">
    <property type="taxonomic scope" value="Eukaryota"/>
</dbReference>
<dbReference type="GO" id="GO:0005759">
    <property type="term" value="C:mitochondrial matrix"/>
    <property type="evidence" value="ECO:0007669"/>
    <property type="project" value="InterPro"/>
</dbReference>
<organism evidence="2">
    <name type="scientific">Arabidopsis lyrata subsp. lyrata</name>
    <name type="common">Lyre-leaved rock-cress</name>
    <dbReference type="NCBI Taxonomy" id="81972"/>
    <lineage>
        <taxon>Eukaryota</taxon>
        <taxon>Viridiplantae</taxon>
        <taxon>Streptophyta</taxon>
        <taxon>Embryophyta</taxon>
        <taxon>Tracheophyta</taxon>
        <taxon>Spermatophyta</taxon>
        <taxon>Magnoliopsida</taxon>
        <taxon>eudicotyledons</taxon>
        <taxon>Gunneridae</taxon>
        <taxon>Pentapetalae</taxon>
        <taxon>rosids</taxon>
        <taxon>malvids</taxon>
        <taxon>Brassicales</taxon>
        <taxon>Brassicaceae</taxon>
        <taxon>Camelineae</taxon>
        <taxon>Arabidopsis</taxon>
    </lineage>
</organism>
<dbReference type="OrthoDB" id="1039812at2759"/>
<dbReference type="InterPro" id="IPR036561">
    <property type="entry name" value="MAM33_sf"/>
</dbReference>
<protein>
    <recommendedName>
        <fullName evidence="3">Mitochondrial glycoprotein family protein</fullName>
    </recommendedName>
</protein>